<evidence type="ECO:0000313" key="2">
    <source>
        <dbReference type="EMBL" id="KKL15680.1"/>
    </source>
</evidence>
<comment type="caution">
    <text evidence="2">The sequence shown here is derived from an EMBL/GenBank/DDBJ whole genome shotgun (WGS) entry which is preliminary data.</text>
</comment>
<organism evidence="2">
    <name type="scientific">marine sediment metagenome</name>
    <dbReference type="NCBI Taxonomy" id="412755"/>
    <lineage>
        <taxon>unclassified sequences</taxon>
        <taxon>metagenomes</taxon>
        <taxon>ecological metagenomes</taxon>
    </lineage>
</organism>
<protein>
    <submittedName>
        <fullName evidence="2">Uncharacterized protein</fullName>
    </submittedName>
</protein>
<reference evidence="2" key="1">
    <citation type="journal article" date="2015" name="Nature">
        <title>Complex archaea that bridge the gap between prokaryotes and eukaryotes.</title>
        <authorList>
            <person name="Spang A."/>
            <person name="Saw J.H."/>
            <person name="Jorgensen S.L."/>
            <person name="Zaremba-Niedzwiedzka K."/>
            <person name="Martijn J."/>
            <person name="Lind A.E."/>
            <person name="van Eijk R."/>
            <person name="Schleper C."/>
            <person name="Guy L."/>
            <person name="Ettema T.J."/>
        </authorList>
    </citation>
    <scope>NUCLEOTIDE SEQUENCE</scope>
</reference>
<feature type="transmembrane region" description="Helical" evidence="1">
    <location>
        <begin position="12"/>
        <end position="32"/>
    </location>
</feature>
<gene>
    <name evidence="2" type="ORF">LCGC14_2503160</name>
</gene>
<dbReference type="AlphaFoldDB" id="A0A0F9B1Z9"/>
<evidence type="ECO:0000256" key="1">
    <source>
        <dbReference type="SAM" id="Phobius"/>
    </source>
</evidence>
<sequence>MHIRMKNRKAVGTIGIVAIAAILTVSIVAYSLSQSAVAAPANKTAFGGAGVGAIPNDGMWHTISYGEIKTSTPSDLLVGHNQECTIHTGLNLDKNNQDLTSAIREDVRLKVTTAAGEVRYINPVPLYPEVEANAAVTMCGMAYHIQTNILLTIFELCQFADGIVPDTCTEDEPIFNSYIRTKSAHGWNWVVPNLGSGVHTLEVQAMLINELDAVGDGTGKKGKATNTGACTNDSGNDCVDTILEVGKRSLIVTEEKFSSSI</sequence>
<proteinExistence type="predicted"/>
<name>A0A0F9B1Z9_9ZZZZ</name>
<keyword evidence="1" id="KW-1133">Transmembrane helix</keyword>
<keyword evidence="1" id="KW-0472">Membrane</keyword>
<accession>A0A0F9B1Z9</accession>
<dbReference type="EMBL" id="LAZR01039968">
    <property type="protein sequence ID" value="KKL15680.1"/>
    <property type="molecule type" value="Genomic_DNA"/>
</dbReference>
<keyword evidence="1" id="KW-0812">Transmembrane</keyword>